<name>A0A2T7BTL1_9STAP</name>
<dbReference type="PANTHER" id="PTHR32309:SF13">
    <property type="entry name" value="FERRIC ENTEROBACTIN TRANSPORT PROTEIN FEPE"/>
    <property type="match status" value="1"/>
</dbReference>
<dbReference type="GO" id="GO:0005886">
    <property type="term" value="C:plasma membrane"/>
    <property type="evidence" value="ECO:0007669"/>
    <property type="project" value="UniProtKB-SubCell"/>
</dbReference>
<evidence type="ECO:0000256" key="7">
    <source>
        <dbReference type="ARBA" id="ARBA00023136"/>
    </source>
</evidence>
<dbReference type="GO" id="GO:0004713">
    <property type="term" value="F:protein tyrosine kinase activity"/>
    <property type="evidence" value="ECO:0007669"/>
    <property type="project" value="TreeGrafter"/>
</dbReference>
<gene>
    <name evidence="12" type="primary">cap8A_2</name>
    <name evidence="12" type="ORF">NCTC12413_02401</name>
    <name evidence="11" type="ORF">SAR03_09350</name>
</gene>
<keyword evidence="5" id="KW-0972">Capsule biogenesis/degradation</keyword>
<evidence type="ECO:0000313" key="14">
    <source>
        <dbReference type="Proteomes" id="UP000321598"/>
    </source>
</evidence>
<evidence type="ECO:0000313" key="13">
    <source>
        <dbReference type="Proteomes" id="UP000254956"/>
    </source>
</evidence>
<evidence type="ECO:0000256" key="4">
    <source>
        <dbReference type="ARBA" id="ARBA00022692"/>
    </source>
</evidence>
<evidence type="ECO:0000259" key="10">
    <source>
        <dbReference type="Pfam" id="PF02706"/>
    </source>
</evidence>
<dbReference type="Proteomes" id="UP000254956">
    <property type="component" value="Unassembled WGS sequence"/>
</dbReference>
<evidence type="ECO:0000256" key="2">
    <source>
        <dbReference type="ARBA" id="ARBA00006683"/>
    </source>
</evidence>
<dbReference type="OrthoDB" id="2360475at2"/>
<dbReference type="InterPro" id="IPR050445">
    <property type="entry name" value="Bact_polysacc_biosynth/exp"/>
</dbReference>
<dbReference type="InterPro" id="IPR003856">
    <property type="entry name" value="LPS_length_determ_N"/>
</dbReference>
<keyword evidence="7 9" id="KW-0472">Membrane</keyword>
<evidence type="ECO:0000313" key="11">
    <source>
        <dbReference type="EMBL" id="GEP99897.1"/>
    </source>
</evidence>
<keyword evidence="8" id="KW-0270">Exopolysaccharide synthesis</keyword>
<feature type="domain" description="Polysaccharide chain length determinant N-terminal" evidence="10">
    <location>
        <begin position="4"/>
        <end position="93"/>
    </location>
</feature>
<accession>A0A2T7BTL1</accession>
<evidence type="ECO:0000256" key="9">
    <source>
        <dbReference type="SAM" id="Phobius"/>
    </source>
</evidence>
<evidence type="ECO:0000256" key="1">
    <source>
        <dbReference type="ARBA" id="ARBA00004651"/>
    </source>
</evidence>
<dbReference type="RefSeq" id="WP_021459836.1">
    <property type="nucleotide sequence ID" value="NZ_AP019698.1"/>
</dbReference>
<dbReference type="GO" id="GO:0000271">
    <property type="term" value="P:polysaccharide biosynthetic process"/>
    <property type="evidence" value="ECO:0007669"/>
    <property type="project" value="UniProtKB-KW"/>
</dbReference>
<dbReference type="Proteomes" id="UP000321598">
    <property type="component" value="Unassembled WGS sequence"/>
</dbReference>
<evidence type="ECO:0000256" key="8">
    <source>
        <dbReference type="ARBA" id="ARBA00023169"/>
    </source>
</evidence>
<dbReference type="GeneID" id="97288682"/>
<organism evidence="12 13">
    <name type="scientific">Staphylococcus arlettae</name>
    <dbReference type="NCBI Taxonomy" id="29378"/>
    <lineage>
        <taxon>Bacteria</taxon>
        <taxon>Bacillati</taxon>
        <taxon>Bacillota</taxon>
        <taxon>Bacilli</taxon>
        <taxon>Bacillales</taxon>
        <taxon>Staphylococcaceae</taxon>
        <taxon>Staphylococcus</taxon>
    </lineage>
</organism>
<evidence type="ECO:0000256" key="6">
    <source>
        <dbReference type="ARBA" id="ARBA00022989"/>
    </source>
</evidence>
<keyword evidence="14" id="KW-1185">Reference proteome</keyword>
<dbReference type="PANTHER" id="PTHR32309">
    <property type="entry name" value="TYROSINE-PROTEIN KINASE"/>
    <property type="match status" value="1"/>
</dbReference>
<evidence type="ECO:0000256" key="3">
    <source>
        <dbReference type="ARBA" id="ARBA00022475"/>
    </source>
</evidence>
<evidence type="ECO:0000313" key="12">
    <source>
        <dbReference type="EMBL" id="SUJ26444.1"/>
    </source>
</evidence>
<sequence>MEKTLDLMKLKDIIKKNLKFLCLVPLLFLISSAMITFFIMVPKYEASTQVLVNQKESDGQQFNPQQVQSNIQLVNTYNEIIKSPRILEASARKLSKKYSADDIAAMLTVSNQAETQLLNINIQSENKKETEKIANTIAQVFSDEVTDIMNIDNVSILSKANGTAIQVAPKPLVNLFIGWTSGLLVALFAVVLKELFDKRIKTEVDVATELDLPVLGAIQKFK</sequence>
<dbReference type="Pfam" id="PF02706">
    <property type="entry name" value="Wzz"/>
    <property type="match status" value="1"/>
</dbReference>
<reference evidence="12 13" key="1">
    <citation type="submission" date="2018-06" db="EMBL/GenBank/DDBJ databases">
        <authorList>
            <consortium name="Pathogen Informatics"/>
            <person name="Doyle S."/>
        </authorList>
    </citation>
    <scope>NUCLEOTIDE SEQUENCE [LARGE SCALE GENOMIC DNA]</scope>
    <source>
        <strain evidence="12 13">NCTC12413</strain>
    </source>
</reference>
<dbReference type="EMBL" id="UGZE01000001">
    <property type="protein sequence ID" value="SUJ26444.1"/>
    <property type="molecule type" value="Genomic_DNA"/>
</dbReference>
<dbReference type="AlphaFoldDB" id="A0A2T7BTL1"/>
<proteinExistence type="inferred from homology"/>
<reference evidence="11 14" key="2">
    <citation type="submission" date="2019-07" db="EMBL/GenBank/DDBJ databases">
        <title>Whole genome shotgun sequence of Staphylococcus arlettae NBRC 109765.</title>
        <authorList>
            <person name="Hosoyama A."/>
            <person name="Uohara A."/>
            <person name="Ohji S."/>
            <person name="Ichikawa N."/>
        </authorList>
    </citation>
    <scope>NUCLEOTIDE SEQUENCE [LARGE SCALE GENOMIC DNA]</scope>
    <source>
        <strain evidence="11 14">NBRC 109765</strain>
    </source>
</reference>
<feature type="transmembrane region" description="Helical" evidence="9">
    <location>
        <begin position="172"/>
        <end position="192"/>
    </location>
</feature>
<evidence type="ECO:0000256" key="5">
    <source>
        <dbReference type="ARBA" id="ARBA00022903"/>
    </source>
</evidence>
<dbReference type="STRING" id="1212545.SARL_03421"/>
<feature type="transmembrane region" description="Helical" evidence="9">
    <location>
        <begin position="20"/>
        <end position="41"/>
    </location>
</feature>
<comment type="subcellular location">
    <subcellularLocation>
        <location evidence="1">Cell membrane</location>
        <topology evidence="1">Multi-pass membrane protein</topology>
    </subcellularLocation>
</comment>
<keyword evidence="3" id="KW-1003">Cell membrane</keyword>
<comment type="similarity">
    <text evidence="2">Belongs to the CpsC/CapA family.</text>
</comment>
<keyword evidence="6 9" id="KW-1133">Transmembrane helix</keyword>
<dbReference type="EMBL" id="BKAV01000006">
    <property type="protein sequence ID" value="GEP99897.1"/>
    <property type="molecule type" value="Genomic_DNA"/>
</dbReference>
<keyword evidence="4 9" id="KW-0812">Transmembrane</keyword>
<protein>
    <submittedName>
        <fullName evidence="12">Capsular polysaccharide biosynthesis protein</fullName>
    </submittedName>
    <submittedName>
        <fullName evidence="11">Capsular polysaccharide type 5 biosynthesis protein cap5A</fullName>
    </submittedName>
</protein>